<accession>F0XXQ7</accession>
<feature type="compositionally biased region" description="Low complexity" evidence="1">
    <location>
        <begin position="111"/>
        <end position="122"/>
    </location>
</feature>
<feature type="region of interest" description="Disordered" evidence="1">
    <location>
        <begin position="37"/>
        <end position="133"/>
    </location>
</feature>
<protein>
    <submittedName>
        <fullName evidence="2">Uncharacterized protein</fullName>
    </submittedName>
</protein>
<dbReference type="Gene3D" id="1.10.472.10">
    <property type="entry name" value="Cyclin-like"/>
    <property type="match status" value="1"/>
</dbReference>
<feature type="compositionally biased region" description="Low complexity" evidence="1">
    <location>
        <begin position="55"/>
        <end position="77"/>
    </location>
</feature>
<evidence type="ECO:0000313" key="3">
    <source>
        <dbReference type="Proteomes" id="UP000002729"/>
    </source>
</evidence>
<dbReference type="EMBL" id="GL833121">
    <property type="protein sequence ID" value="EGB11987.1"/>
    <property type="molecule type" value="Genomic_DNA"/>
</dbReference>
<dbReference type="InterPro" id="IPR013922">
    <property type="entry name" value="Cyclin_PHO80-like"/>
</dbReference>
<dbReference type="Proteomes" id="UP000002729">
    <property type="component" value="Unassembled WGS sequence"/>
</dbReference>
<name>F0XXQ7_AURAN</name>
<dbReference type="GeneID" id="20223402"/>
<dbReference type="OrthoDB" id="244495at2759"/>
<dbReference type="PANTHER" id="PTHR15615">
    <property type="match status" value="1"/>
</dbReference>
<dbReference type="InParanoid" id="F0XXQ7"/>
<reference evidence="2 3" key="1">
    <citation type="journal article" date="2011" name="Proc. Natl. Acad. Sci. U.S.A.">
        <title>Niche of harmful alga Aureococcus anophagefferens revealed through ecogenomics.</title>
        <authorList>
            <person name="Gobler C.J."/>
            <person name="Berry D.L."/>
            <person name="Dyhrman S.T."/>
            <person name="Wilhelm S.W."/>
            <person name="Salamov A."/>
            <person name="Lobanov A.V."/>
            <person name="Zhang Y."/>
            <person name="Collier J.L."/>
            <person name="Wurch L.L."/>
            <person name="Kustka A.B."/>
            <person name="Dill B.D."/>
            <person name="Shah M."/>
            <person name="VerBerkmoes N.C."/>
            <person name="Kuo A."/>
            <person name="Terry A."/>
            <person name="Pangilinan J."/>
            <person name="Lindquist E.A."/>
            <person name="Lucas S."/>
            <person name="Paulsen I.T."/>
            <person name="Hattenrath-Lehmann T.K."/>
            <person name="Talmage S.C."/>
            <person name="Walker E.A."/>
            <person name="Koch F."/>
            <person name="Burson A.M."/>
            <person name="Marcoval M.A."/>
            <person name="Tang Y.Z."/>
            <person name="Lecleir G.R."/>
            <person name="Coyne K.J."/>
            <person name="Berg G.M."/>
            <person name="Bertrand E.M."/>
            <person name="Saito M.A."/>
            <person name="Gladyshev V.N."/>
            <person name="Grigoriev I.V."/>
        </authorList>
    </citation>
    <scope>NUCLEOTIDE SEQUENCE [LARGE SCALE GENOMIC DNA]</scope>
    <source>
        <strain evidence="3">CCMP 1984</strain>
    </source>
</reference>
<evidence type="ECO:0000256" key="1">
    <source>
        <dbReference type="SAM" id="MobiDB-lite"/>
    </source>
</evidence>
<gene>
    <name evidence="2" type="ORF">AURANDRAFT_61280</name>
</gene>
<dbReference type="RefSeq" id="XP_009033089.1">
    <property type="nucleotide sequence ID" value="XM_009034841.1"/>
</dbReference>
<dbReference type="InterPro" id="IPR036915">
    <property type="entry name" value="Cyclin-like_sf"/>
</dbReference>
<dbReference type="GO" id="GO:0019901">
    <property type="term" value="F:protein kinase binding"/>
    <property type="evidence" value="ECO:0007669"/>
    <property type="project" value="InterPro"/>
</dbReference>
<sequence>MADGLSDQKIAEWEETLEPYALDPCVAHWEETLEAATDRTDLDAAEAALEGRPRAASGEDPAGSAGSAASGAGAAPAEGRRRPRPDGEERGAAKRPRAEEGGGAAGRARRAAAPAAALAKAAPARRPHALGDLNRDVDPALLSEENASRIVLGMAALLEFMMEERAGDGGRRAPSQLAVFACGDGGARPTLTNLHAFLNDMARLCHYTLECNVVALILLIRFFSYQKNLRLAPATWRRYLLCALMIAQKFWDDRCLRNIDFTIAWRCVLPDAGQVDLRDVNLMERHFLAGLGYDLYIQPAKYSACLSEVLSIVVDEADPPPAAPPPTAPPPAAPPPGKP</sequence>
<evidence type="ECO:0000313" key="2">
    <source>
        <dbReference type="EMBL" id="EGB11987.1"/>
    </source>
</evidence>
<dbReference type="AlphaFoldDB" id="F0XXQ7"/>
<feature type="region of interest" description="Disordered" evidence="1">
    <location>
        <begin position="317"/>
        <end position="339"/>
    </location>
</feature>
<dbReference type="eggNOG" id="KOG1674">
    <property type="taxonomic scope" value="Eukaryota"/>
</dbReference>
<organism evidence="3">
    <name type="scientific">Aureococcus anophagefferens</name>
    <name type="common">Harmful bloom alga</name>
    <dbReference type="NCBI Taxonomy" id="44056"/>
    <lineage>
        <taxon>Eukaryota</taxon>
        <taxon>Sar</taxon>
        <taxon>Stramenopiles</taxon>
        <taxon>Ochrophyta</taxon>
        <taxon>Pelagophyceae</taxon>
        <taxon>Pelagomonadales</taxon>
        <taxon>Pelagomonadaceae</taxon>
        <taxon>Aureococcus</taxon>
    </lineage>
</organism>
<dbReference type="PANTHER" id="PTHR15615:SF108">
    <property type="entry name" value="PROTEIN CNPPD1"/>
    <property type="match status" value="1"/>
</dbReference>
<feature type="compositionally biased region" description="Pro residues" evidence="1">
    <location>
        <begin position="319"/>
        <end position="339"/>
    </location>
</feature>
<keyword evidence="3" id="KW-1185">Reference proteome</keyword>
<feature type="compositionally biased region" description="Basic and acidic residues" evidence="1">
    <location>
        <begin position="78"/>
        <end position="100"/>
    </location>
</feature>
<dbReference type="Pfam" id="PF08613">
    <property type="entry name" value="Cyclin"/>
    <property type="match status" value="1"/>
</dbReference>
<dbReference type="SUPFAM" id="SSF47954">
    <property type="entry name" value="Cyclin-like"/>
    <property type="match status" value="1"/>
</dbReference>
<proteinExistence type="predicted"/>
<dbReference type="KEGG" id="aaf:AURANDRAFT_61280"/>